<sequence>MLYQQLHYPWIMIIIFLLSEAKTLQYCENFCWIIKHKHNTIAVSTLSIVNDIDNIIIHDIDNITK</sequence>
<dbReference type="EMBL" id="CM055101">
    <property type="protein sequence ID" value="KAJ7540451.1"/>
    <property type="molecule type" value="Genomic_DNA"/>
</dbReference>
<reference evidence="2" key="1">
    <citation type="journal article" date="2024" name="Proc. Natl. Acad. Sci. U.S.A.">
        <title>Extraordinary preservation of gene collinearity over three hundred million years revealed in homosporous lycophytes.</title>
        <authorList>
            <person name="Li C."/>
            <person name="Wickell D."/>
            <person name="Kuo L.Y."/>
            <person name="Chen X."/>
            <person name="Nie B."/>
            <person name="Liao X."/>
            <person name="Peng D."/>
            <person name="Ji J."/>
            <person name="Jenkins J."/>
            <person name="Williams M."/>
            <person name="Shu S."/>
            <person name="Plott C."/>
            <person name="Barry K."/>
            <person name="Rajasekar S."/>
            <person name="Grimwood J."/>
            <person name="Han X."/>
            <person name="Sun S."/>
            <person name="Hou Z."/>
            <person name="He W."/>
            <person name="Dai G."/>
            <person name="Sun C."/>
            <person name="Schmutz J."/>
            <person name="Leebens-Mack J.H."/>
            <person name="Li F.W."/>
            <person name="Wang L."/>
        </authorList>
    </citation>
    <scope>NUCLEOTIDE SEQUENCE [LARGE SCALE GENOMIC DNA]</scope>
    <source>
        <strain evidence="2">cv. PW_Plant_1</strain>
    </source>
</reference>
<proteinExistence type="predicted"/>
<evidence type="ECO:0000313" key="2">
    <source>
        <dbReference type="Proteomes" id="UP001162992"/>
    </source>
</evidence>
<comment type="caution">
    <text evidence="1">The sequence shown here is derived from an EMBL/GenBank/DDBJ whole genome shotgun (WGS) entry which is preliminary data.</text>
</comment>
<evidence type="ECO:0000313" key="1">
    <source>
        <dbReference type="EMBL" id="KAJ7540451.1"/>
    </source>
</evidence>
<name>A0ACC2CEL2_DIPCM</name>
<accession>A0ACC2CEL2</accession>
<gene>
    <name evidence="1" type="ORF">O6H91_10G015500</name>
</gene>
<dbReference type="Proteomes" id="UP001162992">
    <property type="component" value="Chromosome 10"/>
</dbReference>
<keyword evidence="2" id="KW-1185">Reference proteome</keyword>
<organism evidence="1 2">
    <name type="scientific">Diphasiastrum complanatum</name>
    <name type="common">Issler's clubmoss</name>
    <name type="synonym">Lycopodium complanatum</name>
    <dbReference type="NCBI Taxonomy" id="34168"/>
    <lineage>
        <taxon>Eukaryota</taxon>
        <taxon>Viridiplantae</taxon>
        <taxon>Streptophyta</taxon>
        <taxon>Embryophyta</taxon>
        <taxon>Tracheophyta</taxon>
        <taxon>Lycopodiopsida</taxon>
        <taxon>Lycopodiales</taxon>
        <taxon>Lycopodiaceae</taxon>
        <taxon>Lycopodioideae</taxon>
        <taxon>Diphasiastrum</taxon>
    </lineage>
</organism>
<protein>
    <submittedName>
        <fullName evidence="1">Uncharacterized protein</fullName>
    </submittedName>
</protein>